<reference evidence="3 4" key="1">
    <citation type="journal article" date="2024" name="Plant J.">
        <title>Genome sequences and population genomics reveal climatic adaptation and genomic divergence between two closely related sweetgum species.</title>
        <authorList>
            <person name="Xu W.Q."/>
            <person name="Ren C.Q."/>
            <person name="Zhang X.Y."/>
            <person name="Comes H.P."/>
            <person name="Liu X.H."/>
            <person name="Li Y.G."/>
            <person name="Kettle C.J."/>
            <person name="Jalonen R."/>
            <person name="Gaisberger H."/>
            <person name="Ma Y.Z."/>
            <person name="Qiu Y.X."/>
        </authorList>
    </citation>
    <scope>NUCLEOTIDE SEQUENCE [LARGE SCALE GENOMIC DNA]</scope>
    <source>
        <strain evidence="3">Hangzhou</strain>
    </source>
</reference>
<feature type="repeat" description="PPR" evidence="2">
    <location>
        <begin position="622"/>
        <end position="657"/>
    </location>
</feature>
<dbReference type="PANTHER" id="PTHR47926">
    <property type="entry name" value="PENTATRICOPEPTIDE REPEAT-CONTAINING PROTEIN"/>
    <property type="match status" value="1"/>
</dbReference>
<dbReference type="Proteomes" id="UP001415857">
    <property type="component" value="Unassembled WGS sequence"/>
</dbReference>
<proteinExistence type="predicted"/>
<sequence length="799" mass="89337">MESKTSTKLANLLQSCIDKKAHLAGKLLHAHILRTGLFFIDTFLSNRLLEFYSKCGNMNSSRRVFDKMPRKDIYSWNAILGAYCKANKLEDAHAVFVQMPERNTVSWNTLISALARSGFEKNALNAYYEMNWEGFMPTHFTLASVFSACGALVDVECGRGCHGIAIKIGLDKNMYVGNALLCMYTKCRLMGDAIKAFEDIPEPNEVSFTAMMGGLAETDEVEEALKMFMLMHRSRICIDSVSLSAVLGVCAREGCGESGLHDQCDRFSCNVHGQQVHGLTLKLGFERDLHLSNSMLDMYAKNGDMESSEMIFANMPDVSVVSWNVMIAGYGQRYQSQKAIEYLQRMQYSGFKPDEVTNINMLAACVKSGDIETGRKIFDSMSCPSLSSWNAILSGYFQDGNHKEAIKLFREMQFRHVQPDRTTFAIILSSCAGMGLLEGGKQVHAASQRASSHMDIYVASGLIGMYSKCGNTEMAKLIFDRMTELDTVCWNSMMAGFSLNSLDKEAFIFFEEMRKKGIYPTQFSYATVLSCCAKLSSLSQGRQVHGQIEKDGYINDVFVGSALIDMYSKCGYVDGARQFFDMMSCKNTVTWNEMIYGYAQNGRGDEAVRLYEDMIKSGQRPDGITFVAVLTACSHSGLVDEGIEIFNSMQLEHGVEPLLDHYTCIIDSLGRAGRFCEAEALLDKMPYKDDPIIWEVLLSSCRVHANVSLARRAAEELFRLDPHNSASYVLLANIYASLGRWDDARAVRELMSDKQVIKNPGYSWTEHKNGMQAFMVDDNLRMVDDEVEAVDAGTSCLNR</sequence>
<feature type="repeat" description="PPR" evidence="2">
    <location>
        <begin position="204"/>
        <end position="238"/>
    </location>
</feature>
<gene>
    <name evidence="3" type="ORF">L1049_010345</name>
</gene>
<dbReference type="NCBIfam" id="TIGR00756">
    <property type="entry name" value="PPR"/>
    <property type="match status" value="7"/>
</dbReference>
<dbReference type="FunFam" id="1.25.40.10:FF:000090">
    <property type="entry name" value="Pentatricopeptide repeat-containing protein, chloroplastic"/>
    <property type="match status" value="1"/>
</dbReference>
<dbReference type="PANTHER" id="PTHR47926:SF343">
    <property type="entry name" value="PENTACOTRIPEPTIDE-REPEAT REGION OF PRORP DOMAIN-CONTAINING PROTEIN"/>
    <property type="match status" value="1"/>
</dbReference>
<evidence type="ECO:0000313" key="4">
    <source>
        <dbReference type="Proteomes" id="UP001415857"/>
    </source>
</evidence>
<keyword evidence="4" id="KW-1185">Reference proteome</keyword>
<feature type="repeat" description="PPR" evidence="2">
    <location>
        <begin position="587"/>
        <end position="621"/>
    </location>
</feature>
<dbReference type="InterPro" id="IPR002885">
    <property type="entry name" value="PPR_rpt"/>
</dbReference>
<feature type="repeat" description="PPR" evidence="2">
    <location>
        <begin position="319"/>
        <end position="353"/>
    </location>
</feature>
<keyword evidence="1" id="KW-0677">Repeat</keyword>
<evidence type="ECO:0000313" key="3">
    <source>
        <dbReference type="EMBL" id="KAK9267908.1"/>
    </source>
</evidence>
<organism evidence="3 4">
    <name type="scientific">Liquidambar formosana</name>
    <name type="common">Formosan gum</name>
    <dbReference type="NCBI Taxonomy" id="63359"/>
    <lineage>
        <taxon>Eukaryota</taxon>
        <taxon>Viridiplantae</taxon>
        <taxon>Streptophyta</taxon>
        <taxon>Embryophyta</taxon>
        <taxon>Tracheophyta</taxon>
        <taxon>Spermatophyta</taxon>
        <taxon>Magnoliopsida</taxon>
        <taxon>eudicotyledons</taxon>
        <taxon>Gunneridae</taxon>
        <taxon>Pentapetalae</taxon>
        <taxon>Saxifragales</taxon>
        <taxon>Altingiaceae</taxon>
        <taxon>Liquidambar</taxon>
    </lineage>
</organism>
<dbReference type="FunFam" id="1.25.40.10:FF:000285">
    <property type="entry name" value="Pentatricopeptide repeat-containing protein, chloroplastic"/>
    <property type="match status" value="1"/>
</dbReference>
<dbReference type="AlphaFoldDB" id="A0AAP0N8C7"/>
<dbReference type="FunFam" id="1.25.40.10:FF:000688">
    <property type="entry name" value="Pentatricopeptide repeat-containing protein"/>
    <property type="match status" value="1"/>
</dbReference>
<protein>
    <recommendedName>
        <fullName evidence="5">Pentatricopeptide repeat-containing protein</fullName>
    </recommendedName>
</protein>
<dbReference type="FunFam" id="1.25.40.10:FF:000442">
    <property type="entry name" value="Pentatricopeptide repeat-containing protein At3g49710"/>
    <property type="match status" value="1"/>
</dbReference>
<feature type="repeat" description="PPR" evidence="2">
    <location>
        <begin position="486"/>
        <end position="520"/>
    </location>
</feature>
<dbReference type="Pfam" id="PF01535">
    <property type="entry name" value="PPR"/>
    <property type="match status" value="7"/>
</dbReference>
<feature type="repeat" description="PPR" evidence="2">
    <location>
        <begin position="72"/>
        <end position="106"/>
    </location>
</feature>
<comment type="caution">
    <text evidence="3">The sequence shown here is derived from an EMBL/GenBank/DDBJ whole genome shotgun (WGS) entry which is preliminary data.</text>
</comment>
<dbReference type="InterPro" id="IPR011990">
    <property type="entry name" value="TPR-like_helical_dom_sf"/>
</dbReference>
<dbReference type="Pfam" id="PF13041">
    <property type="entry name" value="PPR_2"/>
    <property type="match status" value="4"/>
</dbReference>
<dbReference type="InterPro" id="IPR046960">
    <property type="entry name" value="PPR_At4g14850-like_plant"/>
</dbReference>
<name>A0AAP0N8C7_LIQFO</name>
<feature type="repeat" description="PPR" evidence="2">
    <location>
        <begin position="385"/>
        <end position="419"/>
    </location>
</feature>
<dbReference type="GO" id="GO:0009451">
    <property type="term" value="P:RNA modification"/>
    <property type="evidence" value="ECO:0007669"/>
    <property type="project" value="InterPro"/>
</dbReference>
<evidence type="ECO:0000256" key="1">
    <source>
        <dbReference type="ARBA" id="ARBA00022737"/>
    </source>
</evidence>
<dbReference type="Gene3D" id="1.25.40.10">
    <property type="entry name" value="Tetratricopeptide repeat domain"/>
    <property type="match status" value="7"/>
</dbReference>
<dbReference type="GO" id="GO:0003723">
    <property type="term" value="F:RNA binding"/>
    <property type="evidence" value="ECO:0007669"/>
    <property type="project" value="InterPro"/>
</dbReference>
<dbReference type="Pfam" id="PF20431">
    <property type="entry name" value="E_motif"/>
    <property type="match status" value="1"/>
</dbReference>
<dbReference type="EMBL" id="JBBPBK010000016">
    <property type="protein sequence ID" value="KAK9267908.1"/>
    <property type="molecule type" value="Genomic_DNA"/>
</dbReference>
<dbReference type="PROSITE" id="PS51375">
    <property type="entry name" value="PPR"/>
    <property type="match status" value="7"/>
</dbReference>
<accession>A0AAP0N8C7</accession>
<evidence type="ECO:0008006" key="5">
    <source>
        <dbReference type="Google" id="ProtNLM"/>
    </source>
</evidence>
<evidence type="ECO:0000256" key="2">
    <source>
        <dbReference type="PROSITE-ProRule" id="PRU00708"/>
    </source>
</evidence>
<dbReference type="SUPFAM" id="SSF48452">
    <property type="entry name" value="TPR-like"/>
    <property type="match status" value="2"/>
</dbReference>
<dbReference type="InterPro" id="IPR046848">
    <property type="entry name" value="E_motif"/>
</dbReference>